<feature type="transmembrane region" description="Helical" evidence="1">
    <location>
        <begin position="6"/>
        <end position="26"/>
    </location>
</feature>
<protein>
    <submittedName>
        <fullName evidence="2">Uncharacterized protein</fullName>
    </submittedName>
</protein>
<dbReference type="AlphaFoldDB" id="A0A060N5S4"/>
<dbReference type="HOGENOM" id="CLU_3060086_0_0_9"/>
<organism evidence="2">
    <name type="scientific">Clostridium botulinum B str. Osaka05</name>
    <dbReference type="NCBI Taxonomy" id="1407017"/>
    <lineage>
        <taxon>Bacteria</taxon>
        <taxon>Bacillati</taxon>
        <taxon>Bacillota</taxon>
        <taxon>Clostridia</taxon>
        <taxon>Eubacteriales</taxon>
        <taxon>Clostridiaceae</taxon>
        <taxon>Clostridium</taxon>
    </lineage>
</organism>
<accession>A0A060N5S4</accession>
<proteinExistence type="predicted"/>
<sequence>MDRVDIIILSLISLIVLIIVLSMVLPKQRKLQLFTLNINIFFIKINLKIYYKK</sequence>
<keyword evidence="1" id="KW-1133">Transmembrane helix</keyword>
<evidence type="ECO:0000313" key="2">
    <source>
        <dbReference type="EMBL" id="BAO05197.1"/>
    </source>
</evidence>
<keyword evidence="1" id="KW-0812">Transmembrane</keyword>
<evidence type="ECO:0000256" key="1">
    <source>
        <dbReference type="SAM" id="Phobius"/>
    </source>
</evidence>
<name>A0A060N5S4_CLOBO</name>
<dbReference type="Proteomes" id="UP000054164">
    <property type="component" value="Unassembled WGS sequence"/>
</dbReference>
<keyword evidence="1" id="KW-0472">Membrane</keyword>
<feature type="transmembrane region" description="Helical" evidence="1">
    <location>
        <begin position="33"/>
        <end position="51"/>
    </location>
</feature>
<reference evidence="2" key="1">
    <citation type="submission" date="2013-10" db="EMBL/GenBank/DDBJ databases">
        <title>Draft genome sequence of Clostridium botulinum type B strain Osaka05.</title>
        <authorList>
            <person name="Sakaguchi Y."/>
            <person name="Hosomi K."/>
            <person name="Uchiyama J."/>
            <person name="Ogura Y."/>
            <person name="Sakaguchi M."/>
            <person name="Kohda T."/>
            <person name="Mukamoto M."/>
            <person name="Misawa N."/>
            <person name="Matsuzaki S."/>
            <person name="Hayashi T."/>
            <person name="Kozaki S."/>
        </authorList>
    </citation>
    <scope>NUCLEOTIDE SEQUENCE</scope>
    <source>
        <strain evidence="2">Osaka05</strain>
    </source>
</reference>
<gene>
    <name evidence="2" type="ORF">CBO05P2_172</name>
</gene>
<dbReference type="EMBL" id="BA000059">
    <property type="protein sequence ID" value="BAO05197.1"/>
    <property type="molecule type" value="Genomic_DNA"/>
</dbReference>